<dbReference type="Proteomes" id="UP001152888">
    <property type="component" value="Unassembled WGS sequence"/>
</dbReference>
<protein>
    <submittedName>
        <fullName evidence="1">Uncharacterized protein</fullName>
    </submittedName>
</protein>
<dbReference type="EMBL" id="CAKOFQ010007781">
    <property type="protein sequence ID" value="CAH2008059.1"/>
    <property type="molecule type" value="Genomic_DNA"/>
</dbReference>
<proteinExistence type="predicted"/>
<evidence type="ECO:0000313" key="1">
    <source>
        <dbReference type="EMBL" id="CAH2008059.1"/>
    </source>
</evidence>
<evidence type="ECO:0000313" key="2">
    <source>
        <dbReference type="Proteomes" id="UP001152888"/>
    </source>
</evidence>
<keyword evidence="2" id="KW-1185">Reference proteome</keyword>
<reference evidence="1" key="1">
    <citation type="submission" date="2022-03" db="EMBL/GenBank/DDBJ databases">
        <authorList>
            <person name="Sayadi A."/>
        </authorList>
    </citation>
    <scope>NUCLEOTIDE SEQUENCE</scope>
</reference>
<sequence>MQLAEELAKEHMKGRPEITNVSRNLRQQILVVFDIAERDIVNQIPPILEIKGNKRCSRCPRTEDRKGRDNCVTCKLSAWGPKNSRPVPDQRSDCAHNI</sequence>
<gene>
    <name evidence="1" type="ORF">ACAOBT_LOCUS29991</name>
</gene>
<organism evidence="1 2">
    <name type="scientific">Acanthoscelides obtectus</name>
    <name type="common">Bean weevil</name>
    <name type="synonym">Bruchus obtectus</name>
    <dbReference type="NCBI Taxonomy" id="200917"/>
    <lineage>
        <taxon>Eukaryota</taxon>
        <taxon>Metazoa</taxon>
        <taxon>Ecdysozoa</taxon>
        <taxon>Arthropoda</taxon>
        <taxon>Hexapoda</taxon>
        <taxon>Insecta</taxon>
        <taxon>Pterygota</taxon>
        <taxon>Neoptera</taxon>
        <taxon>Endopterygota</taxon>
        <taxon>Coleoptera</taxon>
        <taxon>Polyphaga</taxon>
        <taxon>Cucujiformia</taxon>
        <taxon>Chrysomeloidea</taxon>
        <taxon>Chrysomelidae</taxon>
        <taxon>Bruchinae</taxon>
        <taxon>Bruchini</taxon>
        <taxon>Acanthoscelides</taxon>
    </lineage>
</organism>
<comment type="caution">
    <text evidence="1">The sequence shown here is derived from an EMBL/GenBank/DDBJ whole genome shotgun (WGS) entry which is preliminary data.</text>
</comment>
<dbReference type="OrthoDB" id="7398560at2759"/>
<dbReference type="AlphaFoldDB" id="A0A9P0Q2U3"/>
<name>A0A9P0Q2U3_ACAOB</name>
<accession>A0A9P0Q2U3</accession>